<dbReference type="InterPro" id="IPR001375">
    <property type="entry name" value="Peptidase_S9_cat"/>
</dbReference>
<dbReference type="SUPFAM" id="SSF82171">
    <property type="entry name" value="DPP6 N-terminal domain-like"/>
    <property type="match status" value="1"/>
</dbReference>
<evidence type="ECO:0000256" key="7">
    <source>
        <dbReference type="SAM" id="SignalP"/>
    </source>
</evidence>
<dbReference type="InterPro" id="IPR011659">
    <property type="entry name" value="WD40"/>
</dbReference>
<evidence type="ECO:0000256" key="1">
    <source>
        <dbReference type="ARBA" id="ARBA00010040"/>
    </source>
</evidence>
<feature type="signal peptide" evidence="7">
    <location>
        <begin position="1"/>
        <end position="23"/>
    </location>
</feature>
<comment type="similarity">
    <text evidence="1">Belongs to the peptidase S9C family.</text>
</comment>
<evidence type="ECO:0000256" key="2">
    <source>
        <dbReference type="ARBA" id="ARBA00022729"/>
    </source>
</evidence>
<keyword evidence="4" id="KW-0645">Protease</keyword>
<dbReference type="InterPro" id="IPR029058">
    <property type="entry name" value="AB_hydrolase_fold"/>
</dbReference>
<comment type="caution">
    <text evidence="9">The sequence shown here is derived from an EMBL/GenBank/DDBJ whole genome shotgun (WGS) entry which is preliminary data.</text>
</comment>
<dbReference type="Gene3D" id="3.40.50.1820">
    <property type="entry name" value="alpha/beta hydrolase"/>
    <property type="match status" value="1"/>
</dbReference>
<dbReference type="Proteomes" id="UP001151295">
    <property type="component" value="Unassembled WGS sequence"/>
</dbReference>
<feature type="domain" description="Peptidase S9 prolyl oligopeptidase catalytic" evidence="8">
    <location>
        <begin position="511"/>
        <end position="721"/>
    </location>
</feature>
<evidence type="ECO:0000313" key="10">
    <source>
        <dbReference type="Proteomes" id="UP001151295"/>
    </source>
</evidence>
<dbReference type="InterPro" id="IPR011042">
    <property type="entry name" value="6-blade_b-propeller_TolB-like"/>
</dbReference>
<evidence type="ECO:0000313" key="9">
    <source>
        <dbReference type="EMBL" id="KAJ1987904.1"/>
    </source>
</evidence>
<evidence type="ECO:0000256" key="4">
    <source>
        <dbReference type="ARBA" id="ARBA00022825"/>
    </source>
</evidence>
<keyword evidence="3" id="KW-0378">Hydrolase</keyword>
<evidence type="ECO:0000256" key="5">
    <source>
        <dbReference type="ARBA" id="ARBA00032829"/>
    </source>
</evidence>
<dbReference type="Pfam" id="PF07676">
    <property type="entry name" value="PD40"/>
    <property type="match status" value="1"/>
</dbReference>
<keyword evidence="2 7" id="KW-0732">Signal</keyword>
<organism evidence="9 10">
    <name type="scientific">Coemansia umbellata</name>
    <dbReference type="NCBI Taxonomy" id="1424467"/>
    <lineage>
        <taxon>Eukaryota</taxon>
        <taxon>Fungi</taxon>
        <taxon>Fungi incertae sedis</taxon>
        <taxon>Zoopagomycota</taxon>
        <taxon>Kickxellomycotina</taxon>
        <taxon>Kickxellomycetes</taxon>
        <taxon>Kickxellales</taxon>
        <taxon>Kickxellaceae</taxon>
        <taxon>Coemansia</taxon>
    </lineage>
</organism>
<sequence length="750" mass="82991">MPLSVNRILRTLPLTASVLGALARPFTPEDLVQTNRISEAAAISPGNVAIAYIQTQYSIEAKRQSTKLVVQPLENNHHSSPIEVVSFSADARINPPTEAEGSDEDPQSNAKGKLKPSQPVWLSDSTLGFVAADPKTGGSTLYAITKRHKGRWSKPHHLVSTPVPISDLRYSTKSGILAFTAEVYNGTSTLDESAKLDRKEGERADTAQVYEDLWVRHWDTFTSPKLPQIYTLQLVSTSDGSFKPGRQPKNIIKDTEADGRLEVSDSFVFSPNGRQIAFVAKRPGKDYSWKTTSFVYLADVDASAAVPINPGNAGASASPAFSQDGAKLAYLQMAAPAYEADRNQINIYDISAKSTVSVDVAADWDRSPSHIEWIDNKTLLATYNEYGRNKLAKVDIDTGGITPIISRHAVGAVQKLPGADKLLIDYSALDSPNGLYTVSIDGTDITRVTHMNPKYGKDIVLSVPEDVEFIGADNATIHGFLLRPPQFDATKKYPLAFVIHGGPQSSFLDSWSTRWNLNIFAAAGFVTVALDPQGSTGYGQKFTDAIQNQWGGKPYESLMMSLEQLLDAHSYIDRNKMAALGASYGGYMINWINGHTDAFKALVNHDGMFSSISSYYSTEELYFPETEFEGKPFDDDARKNYERWSPERYVKNWKTPTLVIHSEKDYRLVFSEGLSTFTALRRKGVSAKLLYFPDENHWVLKPANSLRWHHEVLSWISKWTKDNDALPAVEPTNGSVKAKSKFRIQANDEI</sequence>
<dbReference type="SUPFAM" id="SSF53474">
    <property type="entry name" value="alpha/beta-Hydrolases"/>
    <property type="match status" value="1"/>
</dbReference>
<evidence type="ECO:0000259" key="8">
    <source>
        <dbReference type="Pfam" id="PF00326"/>
    </source>
</evidence>
<proteinExistence type="inferred from homology"/>
<reference evidence="9" key="1">
    <citation type="submission" date="2022-07" db="EMBL/GenBank/DDBJ databases">
        <title>Phylogenomic reconstructions and comparative analyses of Kickxellomycotina fungi.</title>
        <authorList>
            <person name="Reynolds N.K."/>
            <person name="Stajich J.E."/>
            <person name="Barry K."/>
            <person name="Grigoriev I.V."/>
            <person name="Crous P."/>
            <person name="Smith M.E."/>
        </authorList>
    </citation>
    <scope>NUCLEOTIDE SEQUENCE</scope>
    <source>
        <strain evidence="9">BCRC 34882</strain>
    </source>
</reference>
<keyword evidence="10" id="KW-1185">Reference proteome</keyword>
<gene>
    <name evidence="9" type="primary">dpp5_3</name>
    <name evidence="9" type="ORF">EDC05_005587</name>
</gene>
<dbReference type="PANTHER" id="PTHR42776">
    <property type="entry name" value="SERINE PEPTIDASE S9 FAMILY MEMBER"/>
    <property type="match status" value="1"/>
</dbReference>
<dbReference type="Pfam" id="PF00326">
    <property type="entry name" value="Peptidase_S9"/>
    <property type="match status" value="1"/>
</dbReference>
<protein>
    <recommendedName>
        <fullName evidence="5">Dipeptidyl-peptidase V</fullName>
    </recommendedName>
</protein>
<dbReference type="EMBL" id="JANBQD010000112">
    <property type="protein sequence ID" value="KAJ1987904.1"/>
    <property type="molecule type" value="Genomic_DNA"/>
</dbReference>
<name>A0ABQ8PF48_9FUNG</name>
<dbReference type="PANTHER" id="PTHR42776:SF13">
    <property type="entry name" value="DIPEPTIDYL-PEPTIDASE 5"/>
    <property type="match status" value="1"/>
</dbReference>
<feature type="chain" id="PRO_5046305039" description="Dipeptidyl-peptidase V" evidence="7">
    <location>
        <begin position="24"/>
        <end position="750"/>
    </location>
</feature>
<keyword evidence="4" id="KW-0720">Serine protease</keyword>
<accession>A0ABQ8PF48</accession>
<evidence type="ECO:0000256" key="6">
    <source>
        <dbReference type="SAM" id="MobiDB-lite"/>
    </source>
</evidence>
<dbReference type="Gene3D" id="2.120.10.30">
    <property type="entry name" value="TolB, C-terminal domain"/>
    <property type="match status" value="1"/>
</dbReference>
<evidence type="ECO:0000256" key="3">
    <source>
        <dbReference type="ARBA" id="ARBA00022801"/>
    </source>
</evidence>
<feature type="region of interest" description="Disordered" evidence="6">
    <location>
        <begin position="93"/>
        <end position="119"/>
    </location>
</feature>